<dbReference type="Proteomes" id="UP000247810">
    <property type="component" value="Unassembled WGS sequence"/>
</dbReference>
<gene>
    <name evidence="1" type="ORF">BO71DRAFT_427400</name>
</gene>
<proteinExistence type="predicted"/>
<name>A0A319EYZ2_9EURO</name>
<sequence length="152" mass="16757">MSVSGQVALPVAAFETKLACWGLCNSVLLGLSRVSVFVCKPSLQLKCPYIHCIIIDVSPKKMSRGPTALKVRLSLTAPASRVNDPMQKKTSFSVSLVEILKIYEEVLQCHLNGSRAPPILSVGKHPSFRRVEPRNIPKLVHPVQKDFELVVK</sequence>
<evidence type="ECO:0000313" key="1">
    <source>
        <dbReference type="EMBL" id="PYH97192.1"/>
    </source>
</evidence>
<dbReference type="EMBL" id="KZ825828">
    <property type="protein sequence ID" value="PYH97192.1"/>
    <property type="molecule type" value="Genomic_DNA"/>
</dbReference>
<organism evidence="1 2">
    <name type="scientific">Aspergillus ellipticus CBS 707.79</name>
    <dbReference type="NCBI Taxonomy" id="1448320"/>
    <lineage>
        <taxon>Eukaryota</taxon>
        <taxon>Fungi</taxon>
        <taxon>Dikarya</taxon>
        <taxon>Ascomycota</taxon>
        <taxon>Pezizomycotina</taxon>
        <taxon>Eurotiomycetes</taxon>
        <taxon>Eurotiomycetidae</taxon>
        <taxon>Eurotiales</taxon>
        <taxon>Aspergillaceae</taxon>
        <taxon>Aspergillus</taxon>
        <taxon>Aspergillus subgen. Circumdati</taxon>
    </lineage>
</organism>
<dbReference type="VEuPathDB" id="FungiDB:BO71DRAFT_427400"/>
<evidence type="ECO:0000313" key="2">
    <source>
        <dbReference type="Proteomes" id="UP000247810"/>
    </source>
</evidence>
<protein>
    <submittedName>
        <fullName evidence="1">Uncharacterized protein</fullName>
    </submittedName>
</protein>
<accession>A0A319EYZ2</accession>
<reference evidence="1 2" key="1">
    <citation type="submission" date="2018-02" db="EMBL/GenBank/DDBJ databases">
        <title>The genomes of Aspergillus section Nigri reveals drivers in fungal speciation.</title>
        <authorList>
            <consortium name="DOE Joint Genome Institute"/>
            <person name="Vesth T.C."/>
            <person name="Nybo J."/>
            <person name="Theobald S."/>
            <person name="Brandl J."/>
            <person name="Frisvad J.C."/>
            <person name="Nielsen K.F."/>
            <person name="Lyhne E.K."/>
            <person name="Kogle M.E."/>
            <person name="Kuo A."/>
            <person name="Riley R."/>
            <person name="Clum A."/>
            <person name="Nolan M."/>
            <person name="Lipzen A."/>
            <person name="Salamov A."/>
            <person name="Henrissat B."/>
            <person name="Wiebenga A."/>
            <person name="De vries R.P."/>
            <person name="Grigoriev I.V."/>
            <person name="Mortensen U.H."/>
            <person name="Andersen M.R."/>
            <person name="Baker S.E."/>
        </authorList>
    </citation>
    <scope>NUCLEOTIDE SEQUENCE [LARGE SCALE GENOMIC DNA]</scope>
    <source>
        <strain evidence="1 2">CBS 707.79</strain>
    </source>
</reference>
<dbReference type="AlphaFoldDB" id="A0A319EYZ2"/>
<keyword evidence="2" id="KW-1185">Reference proteome</keyword>